<evidence type="ECO:0000313" key="3">
    <source>
        <dbReference type="EMBL" id="QLJ97333.1"/>
    </source>
</evidence>
<reference evidence="3" key="1">
    <citation type="submission" date="2020-08" db="EMBL/GenBank/DDBJ databases">
        <title>A bifunctional nitrone conjugated secondary metabolite targeting the ribosome.</title>
        <authorList>
            <person name="Limbrick E.M."/>
            <person name="Graf M."/>
            <person name="Derewacz D.K."/>
            <person name="Nguyen F."/>
            <person name="Spraggins J.M."/>
            <person name="Wieland M."/>
            <person name="Ynigez-Gutierrez A.E."/>
            <person name="Reisman B.J."/>
            <person name="Zinshteyn B."/>
            <person name="McCulloch K."/>
            <person name="Iverson T.M."/>
            <person name="Green R."/>
            <person name="Wilson D.N."/>
            <person name="Bachmann B.O."/>
        </authorList>
    </citation>
    <scope>NUCLEOTIDE SEQUENCE</scope>
    <source>
        <strain evidence="3">Africana</strain>
    </source>
</reference>
<organism evidence="3">
    <name type="scientific">Micromonospora carbonacea</name>
    <dbReference type="NCBI Taxonomy" id="47853"/>
    <lineage>
        <taxon>Bacteria</taxon>
        <taxon>Bacillati</taxon>
        <taxon>Actinomycetota</taxon>
        <taxon>Actinomycetes</taxon>
        <taxon>Micromonosporales</taxon>
        <taxon>Micromonosporaceae</taxon>
        <taxon>Micromonospora</taxon>
    </lineage>
</organism>
<dbReference type="AlphaFoldDB" id="A0A7D5YBT0"/>
<protein>
    <submittedName>
        <fullName evidence="3">BBE domain-containing protein</fullName>
    </submittedName>
</protein>
<dbReference type="Gene3D" id="3.30.465.10">
    <property type="match status" value="1"/>
</dbReference>
<dbReference type="InterPro" id="IPR016169">
    <property type="entry name" value="FAD-bd_PCMH_sub2"/>
</dbReference>
<dbReference type="GO" id="GO:0016491">
    <property type="term" value="F:oxidoreductase activity"/>
    <property type="evidence" value="ECO:0007669"/>
    <property type="project" value="InterPro"/>
</dbReference>
<name>A0A7D5YBT0_9ACTN</name>
<feature type="compositionally biased region" description="Low complexity" evidence="1">
    <location>
        <begin position="8"/>
        <end position="32"/>
    </location>
</feature>
<proteinExistence type="predicted"/>
<gene>
    <name evidence="3" type="ORF">HZU44_21215</name>
</gene>
<accession>A0A7D5YBT0</accession>
<feature type="region of interest" description="Disordered" evidence="1">
    <location>
        <begin position="1"/>
        <end position="102"/>
    </location>
</feature>
<evidence type="ECO:0000259" key="2">
    <source>
        <dbReference type="Pfam" id="PF08031"/>
    </source>
</evidence>
<sequence length="203" mass="21523">MPPARSGSAPPSQPATASSAAPSSPAQRARTATGAPLVQSAPPTAGTDARSALADRTNRTAAQISRNVINEAPASSGPSRPATAANPAASRHTVSSPCRGTPRRPLPALVGVRAWVRDFYRELYGTTGGVPVPNEVTDGCFVNYADVDLNDPAWNSSGVAWHDLYYKGNYPWLRRVKARWDPRDVFRHAQSIQPAGRLTGASR</sequence>
<feature type="domain" description="Berberine/berberine-like" evidence="2">
    <location>
        <begin position="140"/>
        <end position="192"/>
    </location>
</feature>
<evidence type="ECO:0000256" key="1">
    <source>
        <dbReference type="SAM" id="MobiDB-lite"/>
    </source>
</evidence>
<dbReference type="Pfam" id="PF08031">
    <property type="entry name" value="BBE"/>
    <property type="match status" value="1"/>
</dbReference>
<dbReference type="EMBL" id="CP058905">
    <property type="protein sequence ID" value="QLJ97333.1"/>
    <property type="molecule type" value="Genomic_DNA"/>
</dbReference>
<feature type="compositionally biased region" description="Polar residues" evidence="1">
    <location>
        <begin position="59"/>
        <end position="68"/>
    </location>
</feature>
<dbReference type="GO" id="GO:0050660">
    <property type="term" value="F:flavin adenine dinucleotide binding"/>
    <property type="evidence" value="ECO:0007669"/>
    <property type="project" value="InterPro"/>
</dbReference>
<dbReference type="Gene3D" id="3.40.462.20">
    <property type="match status" value="1"/>
</dbReference>
<dbReference type="InterPro" id="IPR012951">
    <property type="entry name" value="BBE"/>
</dbReference>